<feature type="region of interest" description="Disordered" evidence="1">
    <location>
        <begin position="652"/>
        <end position="671"/>
    </location>
</feature>
<dbReference type="EMBL" id="KV417481">
    <property type="protein sequence ID" value="KZP34045.1"/>
    <property type="molecule type" value="Genomic_DNA"/>
</dbReference>
<feature type="domain" description="Ubiquitin-like" evidence="2">
    <location>
        <begin position="293"/>
        <end position="374"/>
    </location>
</feature>
<dbReference type="InterPro" id="IPR054464">
    <property type="entry name" value="ULD_fung"/>
</dbReference>
<dbReference type="Proteomes" id="UP000076532">
    <property type="component" value="Unassembled WGS sequence"/>
</dbReference>
<proteinExistence type="predicted"/>
<reference evidence="3 4" key="1">
    <citation type="journal article" date="2016" name="Mol. Biol. Evol.">
        <title>Comparative Genomics of Early-Diverging Mushroom-Forming Fungi Provides Insights into the Origins of Lignocellulose Decay Capabilities.</title>
        <authorList>
            <person name="Nagy L.G."/>
            <person name="Riley R."/>
            <person name="Tritt A."/>
            <person name="Adam C."/>
            <person name="Daum C."/>
            <person name="Floudas D."/>
            <person name="Sun H."/>
            <person name="Yadav J.S."/>
            <person name="Pangilinan J."/>
            <person name="Larsson K.H."/>
            <person name="Matsuura K."/>
            <person name="Barry K."/>
            <person name="Labutti K."/>
            <person name="Kuo R."/>
            <person name="Ohm R.A."/>
            <person name="Bhattacharya S.S."/>
            <person name="Shirouzu T."/>
            <person name="Yoshinaga Y."/>
            <person name="Martin F.M."/>
            <person name="Grigoriev I.V."/>
            <person name="Hibbett D.S."/>
        </authorList>
    </citation>
    <scope>NUCLEOTIDE SEQUENCE [LARGE SCALE GENOMIC DNA]</scope>
    <source>
        <strain evidence="3 4">CBS 109695</strain>
    </source>
</reference>
<evidence type="ECO:0000259" key="2">
    <source>
        <dbReference type="Pfam" id="PF22893"/>
    </source>
</evidence>
<dbReference type="AlphaFoldDB" id="A0A166WRX4"/>
<evidence type="ECO:0000313" key="3">
    <source>
        <dbReference type="EMBL" id="KZP34045.1"/>
    </source>
</evidence>
<organism evidence="3 4">
    <name type="scientific">Athelia psychrophila</name>
    <dbReference type="NCBI Taxonomy" id="1759441"/>
    <lineage>
        <taxon>Eukaryota</taxon>
        <taxon>Fungi</taxon>
        <taxon>Dikarya</taxon>
        <taxon>Basidiomycota</taxon>
        <taxon>Agaricomycotina</taxon>
        <taxon>Agaricomycetes</taxon>
        <taxon>Agaricomycetidae</taxon>
        <taxon>Atheliales</taxon>
        <taxon>Atheliaceae</taxon>
        <taxon>Athelia</taxon>
    </lineage>
</organism>
<protein>
    <recommendedName>
        <fullName evidence="2">Ubiquitin-like domain-containing protein</fullName>
    </recommendedName>
</protein>
<sequence>MDPTLESEEMEDRAAANFNTEHVSGGTIHNVNGDYIVNNGDEIQIQAGHIEYRQINNFYHTIESDRIFEHLREMYNKGPHMATINVSANAKRVAHPSPRVAQQPDSRPSGPLVVNTFYPSSSGDRSLIEIQVIADIMDALMENPSLRNSAKLPETLACLQRILELTKLVFLVYRHGPLAKTLSFIIIAEAAHCRRLLKELLSSLANYRHALSAAMLHFIRGYIWSRAGECTAFDDLNSQLRDCHSSFAACILALGSVASAELKWGTGTADLAALHNFCLLFKQESTSLQHIKIDTVIVIDHLARHLPVPTIFCKLWQDFNVVITGFCKDSVGGMLIQRGDYRILSSDDEEYIDPTEISTALQPGMTVEMCIVLREPAEERYGSEEHRCPRCDHINSKVITVSGWVSCRRCDGQFEISPENESVVSPAVDDLPDERSLFRRISILQDDRRKKEAAEAGAEKALEAAENKNEEIPAEINAAFDGASGALLKEPDLNLKAEEIANPPRIGSKGTKGTIDSSFKKSARGVADVKRDYYSQAIEVISCCRKIDIENRPDLVPKLHDIYQAAQVALEMAKKKKKESRNDIDAAFKIVWELLNEPVLNLKVEEKEKWQGRARENDVKTQARFVPIMRHSEIQKPNRPGVDYYRAFRRKSNSEHRTMAPDPERQGQNGPESTLLLVGAQFCDFFPPRLQDEPALV</sequence>
<feature type="compositionally biased region" description="Basic and acidic residues" evidence="1">
    <location>
        <begin position="652"/>
        <end position="665"/>
    </location>
</feature>
<dbReference type="Pfam" id="PF22893">
    <property type="entry name" value="ULD_2"/>
    <property type="match status" value="1"/>
</dbReference>
<dbReference type="OrthoDB" id="5429838at2759"/>
<accession>A0A166WRX4</accession>
<evidence type="ECO:0000256" key="1">
    <source>
        <dbReference type="SAM" id="MobiDB-lite"/>
    </source>
</evidence>
<gene>
    <name evidence="3" type="ORF">FIBSPDRAFT_210916</name>
</gene>
<name>A0A166WRX4_9AGAM</name>
<keyword evidence="4" id="KW-1185">Reference proteome</keyword>
<evidence type="ECO:0000313" key="4">
    <source>
        <dbReference type="Proteomes" id="UP000076532"/>
    </source>
</evidence>